<dbReference type="EMBL" id="NMUH01000004">
    <property type="protein sequence ID" value="MQL67927.1"/>
    <property type="molecule type" value="Genomic_DNA"/>
</dbReference>
<feature type="compositionally biased region" description="Low complexity" evidence="1">
    <location>
        <begin position="29"/>
        <end position="48"/>
    </location>
</feature>
<feature type="region of interest" description="Disordered" evidence="1">
    <location>
        <begin position="1"/>
        <end position="48"/>
    </location>
</feature>
<protein>
    <submittedName>
        <fullName evidence="2">Uncharacterized protein</fullName>
    </submittedName>
</protein>
<gene>
    <name evidence="2" type="ORF">Taro_000207</name>
</gene>
<feature type="compositionally biased region" description="Low complexity" evidence="1">
    <location>
        <begin position="1"/>
        <end position="18"/>
    </location>
</feature>
<name>A0A843TCG6_COLES</name>
<evidence type="ECO:0000313" key="3">
    <source>
        <dbReference type="Proteomes" id="UP000652761"/>
    </source>
</evidence>
<evidence type="ECO:0000313" key="2">
    <source>
        <dbReference type="EMBL" id="MQL67927.1"/>
    </source>
</evidence>
<dbReference type="AlphaFoldDB" id="A0A843TCG6"/>
<evidence type="ECO:0000256" key="1">
    <source>
        <dbReference type="SAM" id="MobiDB-lite"/>
    </source>
</evidence>
<comment type="caution">
    <text evidence="2">The sequence shown here is derived from an EMBL/GenBank/DDBJ whole genome shotgun (WGS) entry which is preliminary data.</text>
</comment>
<accession>A0A843TCG6</accession>
<proteinExistence type="predicted"/>
<feature type="non-terminal residue" evidence="2">
    <location>
        <position position="1"/>
    </location>
</feature>
<sequence>MTSYASTSAGTTANSGSRRMFRRDRSRPSHSPECSSSNNSRHPCSSVSRPGVLVGREGLRILTSTCVDVEIFNVDVNDKIYCLGPILCFKVLTCDVRLLTHYARPRVWLCLATLCLDDRGVGVLRRWVIVDSRTQATSNEELLFSGRPEDRKKVLSRRIGSLLPGRDKVAADLVVVTLAEAFLSLFTSI</sequence>
<organism evidence="2 3">
    <name type="scientific">Colocasia esculenta</name>
    <name type="common">Wild taro</name>
    <name type="synonym">Arum esculentum</name>
    <dbReference type="NCBI Taxonomy" id="4460"/>
    <lineage>
        <taxon>Eukaryota</taxon>
        <taxon>Viridiplantae</taxon>
        <taxon>Streptophyta</taxon>
        <taxon>Embryophyta</taxon>
        <taxon>Tracheophyta</taxon>
        <taxon>Spermatophyta</taxon>
        <taxon>Magnoliopsida</taxon>
        <taxon>Liliopsida</taxon>
        <taxon>Araceae</taxon>
        <taxon>Aroideae</taxon>
        <taxon>Colocasieae</taxon>
        <taxon>Colocasia</taxon>
    </lineage>
</organism>
<dbReference type="Proteomes" id="UP000652761">
    <property type="component" value="Unassembled WGS sequence"/>
</dbReference>
<reference evidence="2" key="1">
    <citation type="submission" date="2017-07" db="EMBL/GenBank/DDBJ databases">
        <title>Taro Niue Genome Assembly and Annotation.</title>
        <authorList>
            <person name="Atibalentja N."/>
            <person name="Keating K."/>
            <person name="Fields C.J."/>
        </authorList>
    </citation>
    <scope>NUCLEOTIDE SEQUENCE</scope>
    <source>
        <strain evidence="2">Niue_2</strain>
        <tissue evidence="2">Leaf</tissue>
    </source>
</reference>
<keyword evidence="3" id="KW-1185">Reference proteome</keyword>